<evidence type="ECO:0000313" key="3">
    <source>
        <dbReference type="Ensembl" id="ENSPKIP00000031985.1"/>
    </source>
</evidence>
<dbReference type="InterPro" id="IPR003599">
    <property type="entry name" value="Ig_sub"/>
</dbReference>
<organism evidence="3 4">
    <name type="scientific">Paramormyrops kingsleyae</name>
    <dbReference type="NCBI Taxonomy" id="1676925"/>
    <lineage>
        <taxon>Eukaryota</taxon>
        <taxon>Metazoa</taxon>
        <taxon>Chordata</taxon>
        <taxon>Craniata</taxon>
        <taxon>Vertebrata</taxon>
        <taxon>Euteleostomi</taxon>
        <taxon>Actinopterygii</taxon>
        <taxon>Neopterygii</taxon>
        <taxon>Teleostei</taxon>
        <taxon>Osteoglossocephala</taxon>
        <taxon>Osteoglossomorpha</taxon>
        <taxon>Osteoglossiformes</taxon>
        <taxon>Mormyridae</taxon>
        <taxon>Paramormyrops</taxon>
    </lineage>
</organism>
<dbReference type="STRING" id="1676925.ENSPKIP00000031985"/>
<keyword evidence="4" id="KW-1185">Reference proteome</keyword>
<dbReference type="SUPFAM" id="SSF48726">
    <property type="entry name" value="Immunoglobulin"/>
    <property type="match status" value="2"/>
</dbReference>
<dbReference type="InterPro" id="IPR007110">
    <property type="entry name" value="Ig-like_dom"/>
</dbReference>
<feature type="domain" description="Ig-like" evidence="2">
    <location>
        <begin position="51"/>
        <end position="147"/>
    </location>
</feature>
<dbReference type="SMART" id="SM00409">
    <property type="entry name" value="IG"/>
    <property type="match status" value="1"/>
</dbReference>
<proteinExistence type="predicted"/>
<dbReference type="GeneTree" id="ENSGT00940000165615"/>
<accession>A0A3B3SNV3</accession>
<reference evidence="3" key="1">
    <citation type="submission" date="2025-08" db="UniProtKB">
        <authorList>
            <consortium name="Ensembl"/>
        </authorList>
    </citation>
    <scope>IDENTIFICATION</scope>
</reference>
<dbReference type="PANTHER" id="PTHR44991:SF1">
    <property type="entry name" value="IMMUNOGLOBULIN SUPERFAMILY MEMBER 5"/>
    <property type="match status" value="1"/>
</dbReference>
<dbReference type="PANTHER" id="PTHR44991">
    <property type="entry name" value="IMMUNOGLOBULIN SUPERFAMILY MEMBER 5"/>
    <property type="match status" value="1"/>
</dbReference>
<evidence type="ECO:0000256" key="1">
    <source>
        <dbReference type="SAM" id="Phobius"/>
    </source>
</evidence>
<evidence type="ECO:0000313" key="4">
    <source>
        <dbReference type="Proteomes" id="UP000261540"/>
    </source>
</evidence>
<keyword evidence="1" id="KW-0472">Membrane</keyword>
<dbReference type="AlphaFoldDB" id="A0A3B3SNV3"/>
<feature type="transmembrane region" description="Helical" evidence="1">
    <location>
        <begin position="6"/>
        <end position="23"/>
    </location>
</feature>
<evidence type="ECO:0000259" key="2">
    <source>
        <dbReference type="PROSITE" id="PS50835"/>
    </source>
</evidence>
<dbReference type="Proteomes" id="UP000261540">
    <property type="component" value="Unplaced"/>
</dbReference>
<protein>
    <submittedName>
        <fullName evidence="3">Immunoglobulin superfamily, member 5b</fullName>
    </submittedName>
</protein>
<dbReference type="Gene3D" id="2.60.40.10">
    <property type="entry name" value="Immunoglobulins"/>
    <property type="match status" value="2"/>
</dbReference>
<dbReference type="InterPro" id="IPR036179">
    <property type="entry name" value="Ig-like_dom_sf"/>
</dbReference>
<dbReference type="InterPro" id="IPR013783">
    <property type="entry name" value="Ig-like_fold"/>
</dbReference>
<reference evidence="3" key="2">
    <citation type="submission" date="2025-09" db="UniProtKB">
        <authorList>
            <consortium name="Ensembl"/>
        </authorList>
    </citation>
    <scope>IDENTIFICATION</scope>
</reference>
<keyword evidence="1" id="KW-1133">Transmembrane helix</keyword>
<keyword evidence="1" id="KW-0812">Transmembrane</keyword>
<dbReference type="PROSITE" id="PS50835">
    <property type="entry name" value="IG_LIKE"/>
    <property type="match status" value="1"/>
</dbReference>
<feature type="transmembrane region" description="Helical" evidence="1">
    <location>
        <begin position="256"/>
        <end position="281"/>
    </location>
</feature>
<sequence length="377" mass="41538">MGGYVAFWNGCLAELLISVPVFFSSFERCFDIMRAILILILFLDQSLEALGSMQLEPKLSTVVNGSRASFNCSTTAFWDVMSWLLNGSVSLTISAQHGVLGSSDRFHAVNHSTPSLTAWEFVIESAEQNDTGSVTCDLQKMQRETVTLLVQVIGSVEVQGGDVTKRRGEKFYFECRVFGWDPEPTVRWKVNGTEVEEAGYNTSTVVSGGLLDSTSFLGFQAEESVTVERLASVSALQSPRNSSVFLIVASEPDVTLVIAFILFGVVFVSLMGFAAVVFIFTRQRESKASCRQEMSRNRRQSEGNTRAEVLVGELNLGFSFNGQTDINNSGFSRTSTANPSETLPPRLYQMAYDNTDPNSTDSGQIQNTERVRYLTVV</sequence>
<name>A0A3B3SNV3_9TELE</name>
<dbReference type="Ensembl" id="ENSPKIT00000012843.1">
    <property type="protein sequence ID" value="ENSPKIP00000031985.1"/>
    <property type="gene ID" value="ENSPKIG00000012261.1"/>
</dbReference>